<keyword evidence="1" id="KW-0677">Repeat</keyword>
<proteinExistence type="predicted"/>
<evidence type="ECO:0008006" key="5">
    <source>
        <dbReference type="Google" id="ProtNLM"/>
    </source>
</evidence>
<feature type="non-terminal residue" evidence="3">
    <location>
        <position position="151"/>
    </location>
</feature>
<protein>
    <recommendedName>
        <fullName evidence="5">Ankyrin repeat protein</fullName>
    </recommendedName>
</protein>
<dbReference type="PANTHER" id="PTHR24198">
    <property type="entry name" value="ANKYRIN REPEAT AND PROTEIN KINASE DOMAIN-CONTAINING PROTEIN"/>
    <property type="match status" value="1"/>
</dbReference>
<dbReference type="PANTHER" id="PTHR24198:SF165">
    <property type="entry name" value="ANKYRIN REPEAT-CONTAINING PROTEIN-RELATED"/>
    <property type="match status" value="1"/>
</dbReference>
<evidence type="ECO:0000313" key="3">
    <source>
        <dbReference type="EMBL" id="KAK8140584.1"/>
    </source>
</evidence>
<dbReference type="InterPro" id="IPR002110">
    <property type="entry name" value="Ankyrin_rpt"/>
</dbReference>
<dbReference type="Proteomes" id="UP001397290">
    <property type="component" value="Unassembled WGS sequence"/>
</dbReference>
<dbReference type="AlphaFoldDB" id="A0AAW0REW9"/>
<dbReference type="Gene3D" id="1.25.40.20">
    <property type="entry name" value="Ankyrin repeat-containing domain"/>
    <property type="match status" value="1"/>
</dbReference>
<gene>
    <name evidence="3" type="ORF">G3M48_003541</name>
</gene>
<evidence type="ECO:0000313" key="4">
    <source>
        <dbReference type="Proteomes" id="UP001397290"/>
    </source>
</evidence>
<evidence type="ECO:0000256" key="1">
    <source>
        <dbReference type="ARBA" id="ARBA00022737"/>
    </source>
</evidence>
<keyword evidence="4" id="KW-1185">Reference proteome</keyword>
<accession>A0AAW0REW9</accession>
<sequence>TPDSRDVCGIALHHAIDMNQQRLALDLIEYPGCDLTLQHRLKNHEESIPLILAAKRNRQEVTEKLLKCDGVDVNATDSSGGTAFHAAARYGSLAAMSALLEDARLVKDARDKRGLTAMGTAFLYEQIDAMQRMHANGILLDLLDIARAGSR</sequence>
<organism evidence="3 4">
    <name type="scientific">Beauveria asiatica</name>
    <dbReference type="NCBI Taxonomy" id="1069075"/>
    <lineage>
        <taxon>Eukaryota</taxon>
        <taxon>Fungi</taxon>
        <taxon>Dikarya</taxon>
        <taxon>Ascomycota</taxon>
        <taxon>Pezizomycotina</taxon>
        <taxon>Sordariomycetes</taxon>
        <taxon>Hypocreomycetidae</taxon>
        <taxon>Hypocreales</taxon>
        <taxon>Cordycipitaceae</taxon>
        <taxon>Beauveria</taxon>
    </lineage>
</organism>
<keyword evidence="2" id="KW-0040">ANK repeat</keyword>
<reference evidence="3 4" key="1">
    <citation type="submission" date="2020-02" db="EMBL/GenBank/DDBJ databases">
        <title>Comparative genomics of the hypocrealean fungal genus Beauvera.</title>
        <authorList>
            <person name="Showalter D.N."/>
            <person name="Bushley K.E."/>
            <person name="Rehner S.A."/>
        </authorList>
    </citation>
    <scope>NUCLEOTIDE SEQUENCE [LARGE SCALE GENOMIC DNA]</scope>
    <source>
        <strain evidence="3 4">ARSEF4384</strain>
    </source>
</reference>
<comment type="caution">
    <text evidence="3">The sequence shown here is derived from an EMBL/GenBank/DDBJ whole genome shotgun (WGS) entry which is preliminary data.</text>
</comment>
<feature type="non-terminal residue" evidence="3">
    <location>
        <position position="1"/>
    </location>
</feature>
<dbReference type="EMBL" id="JAAHCF010002311">
    <property type="protein sequence ID" value="KAK8140584.1"/>
    <property type="molecule type" value="Genomic_DNA"/>
</dbReference>
<name>A0AAW0REW9_9HYPO</name>
<evidence type="ECO:0000256" key="2">
    <source>
        <dbReference type="ARBA" id="ARBA00023043"/>
    </source>
</evidence>
<dbReference type="SUPFAM" id="SSF48403">
    <property type="entry name" value="Ankyrin repeat"/>
    <property type="match status" value="1"/>
</dbReference>
<dbReference type="Pfam" id="PF12796">
    <property type="entry name" value="Ank_2"/>
    <property type="match status" value="1"/>
</dbReference>
<dbReference type="InterPro" id="IPR036770">
    <property type="entry name" value="Ankyrin_rpt-contain_sf"/>
</dbReference>